<dbReference type="STRING" id="29655.A0A0K9PEB3"/>
<dbReference type="InterPro" id="IPR000719">
    <property type="entry name" value="Prot_kinase_dom"/>
</dbReference>
<protein>
    <submittedName>
        <fullName evidence="13">Pangloss1</fullName>
    </submittedName>
</protein>
<dbReference type="PROSITE" id="PS50011">
    <property type="entry name" value="PROTEIN_KINASE_DOM"/>
    <property type="match status" value="1"/>
</dbReference>
<dbReference type="Gene3D" id="3.30.200.20">
    <property type="entry name" value="Phosphorylase Kinase, domain 1"/>
    <property type="match status" value="1"/>
</dbReference>
<keyword evidence="8 10" id="KW-0472">Membrane</keyword>
<keyword evidence="14" id="KW-1185">Reference proteome</keyword>
<dbReference type="InterPro" id="IPR011009">
    <property type="entry name" value="Kinase-like_dom_sf"/>
</dbReference>
<evidence type="ECO:0000313" key="13">
    <source>
        <dbReference type="EMBL" id="KMZ66582.1"/>
    </source>
</evidence>
<evidence type="ECO:0000256" key="3">
    <source>
        <dbReference type="ARBA" id="ARBA00022614"/>
    </source>
</evidence>
<dbReference type="PANTHER" id="PTHR48007:SF8">
    <property type="entry name" value="RECEPTOR PROTEIN KINASE-LIKE PROTEIN ZAR1"/>
    <property type="match status" value="1"/>
</dbReference>
<dbReference type="OrthoDB" id="1911848at2759"/>
<dbReference type="Pfam" id="PF00560">
    <property type="entry name" value="LRR_1"/>
    <property type="match status" value="1"/>
</dbReference>
<reference evidence="14" key="1">
    <citation type="journal article" date="2016" name="Nature">
        <title>The genome of the seagrass Zostera marina reveals angiosperm adaptation to the sea.</title>
        <authorList>
            <person name="Olsen J.L."/>
            <person name="Rouze P."/>
            <person name="Verhelst B."/>
            <person name="Lin Y.-C."/>
            <person name="Bayer T."/>
            <person name="Collen J."/>
            <person name="Dattolo E."/>
            <person name="De Paoli E."/>
            <person name="Dittami S."/>
            <person name="Maumus F."/>
            <person name="Michel G."/>
            <person name="Kersting A."/>
            <person name="Lauritano C."/>
            <person name="Lohaus R."/>
            <person name="Toepel M."/>
            <person name="Tonon T."/>
            <person name="Vanneste K."/>
            <person name="Amirebrahimi M."/>
            <person name="Brakel J."/>
            <person name="Bostroem C."/>
            <person name="Chovatia M."/>
            <person name="Grimwood J."/>
            <person name="Jenkins J.W."/>
            <person name="Jueterbock A."/>
            <person name="Mraz A."/>
            <person name="Stam W.T."/>
            <person name="Tice H."/>
            <person name="Bornberg-Bauer E."/>
            <person name="Green P.J."/>
            <person name="Pearson G.A."/>
            <person name="Procaccini G."/>
            <person name="Duarte C.M."/>
            <person name="Schmutz J."/>
            <person name="Reusch T.B.H."/>
            <person name="Van de Peer Y."/>
        </authorList>
    </citation>
    <scope>NUCLEOTIDE SEQUENCE [LARGE SCALE GENOMIC DNA]</scope>
    <source>
        <strain evidence="14">cv. Finnish</strain>
    </source>
</reference>
<keyword evidence="4 10" id="KW-0812">Transmembrane</keyword>
<dbReference type="OMA" id="TWKFKEF"/>
<dbReference type="FunFam" id="3.80.10.10:FF:000722">
    <property type="entry name" value="Leucine-rich repeat receptor-like protein kinase"/>
    <property type="match status" value="1"/>
</dbReference>
<dbReference type="FunFam" id="3.80.10.10:FF:000129">
    <property type="entry name" value="Leucine-rich repeat receptor-like kinase"/>
    <property type="match status" value="1"/>
</dbReference>
<evidence type="ECO:0000256" key="6">
    <source>
        <dbReference type="ARBA" id="ARBA00022737"/>
    </source>
</evidence>
<dbReference type="InterPro" id="IPR032675">
    <property type="entry name" value="LRR_dom_sf"/>
</dbReference>
<comment type="caution">
    <text evidence="13">The sequence shown here is derived from an EMBL/GenBank/DDBJ whole genome shotgun (WGS) entry which is preliminary data.</text>
</comment>
<evidence type="ECO:0000256" key="8">
    <source>
        <dbReference type="ARBA" id="ARBA00023136"/>
    </source>
</evidence>
<dbReference type="Pfam" id="PF07714">
    <property type="entry name" value="PK_Tyr_Ser-Thr"/>
    <property type="match status" value="1"/>
</dbReference>
<evidence type="ECO:0000256" key="1">
    <source>
        <dbReference type="ARBA" id="ARBA00004167"/>
    </source>
</evidence>
<dbReference type="Pfam" id="PF08263">
    <property type="entry name" value="LRRNT_2"/>
    <property type="match status" value="1"/>
</dbReference>
<evidence type="ECO:0000256" key="11">
    <source>
        <dbReference type="SAM" id="SignalP"/>
    </source>
</evidence>
<evidence type="ECO:0000313" key="14">
    <source>
        <dbReference type="Proteomes" id="UP000036987"/>
    </source>
</evidence>
<dbReference type="AlphaFoldDB" id="A0A0K9PEB3"/>
<dbReference type="EMBL" id="LFYR01000964">
    <property type="protein sequence ID" value="KMZ66582.1"/>
    <property type="molecule type" value="Genomic_DNA"/>
</dbReference>
<dbReference type="InterPro" id="IPR013210">
    <property type="entry name" value="LRR_N_plant-typ"/>
</dbReference>
<evidence type="ECO:0000256" key="7">
    <source>
        <dbReference type="ARBA" id="ARBA00022989"/>
    </source>
</evidence>
<dbReference type="PANTHER" id="PTHR48007">
    <property type="entry name" value="LEUCINE-RICH REPEAT RECEPTOR-LIKE PROTEIN KINASE PXC1"/>
    <property type="match status" value="1"/>
</dbReference>
<keyword evidence="5 11" id="KW-0732">Signal</keyword>
<feature type="region of interest" description="Disordered" evidence="9">
    <location>
        <begin position="648"/>
        <end position="675"/>
    </location>
</feature>
<dbReference type="GO" id="GO:0016020">
    <property type="term" value="C:membrane"/>
    <property type="evidence" value="ECO:0007669"/>
    <property type="project" value="UniProtKB-SubCell"/>
</dbReference>
<feature type="transmembrane region" description="Helical" evidence="10">
    <location>
        <begin position="276"/>
        <end position="296"/>
    </location>
</feature>
<dbReference type="Pfam" id="PF13855">
    <property type="entry name" value="LRR_8"/>
    <property type="match status" value="1"/>
</dbReference>
<feature type="signal peptide" evidence="11">
    <location>
        <begin position="1"/>
        <end position="19"/>
    </location>
</feature>
<keyword evidence="6" id="KW-0677">Repeat</keyword>
<dbReference type="Gene3D" id="3.80.10.10">
    <property type="entry name" value="Ribonuclease Inhibitor"/>
    <property type="match status" value="2"/>
</dbReference>
<keyword evidence="3" id="KW-0433">Leucine-rich repeat</keyword>
<dbReference type="Gene3D" id="1.10.510.10">
    <property type="entry name" value="Transferase(Phosphotransferase) domain 1"/>
    <property type="match status" value="1"/>
</dbReference>
<dbReference type="GO" id="GO:0005524">
    <property type="term" value="F:ATP binding"/>
    <property type="evidence" value="ECO:0007669"/>
    <property type="project" value="InterPro"/>
</dbReference>
<feature type="domain" description="Protein kinase" evidence="12">
    <location>
        <begin position="353"/>
        <end position="658"/>
    </location>
</feature>
<organism evidence="13 14">
    <name type="scientific">Zostera marina</name>
    <name type="common">Eelgrass</name>
    <dbReference type="NCBI Taxonomy" id="29655"/>
    <lineage>
        <taxon>Eukaryota</taxon>
        <taxon>Viridiplantae</taxon>
        <taxon>Streptophyta</taxon>
        <taxon>Embryophyta</taxon>
        <taxon>Tracheophyta</taxon>
        <taxon>Spermatophyta</taxon>
        <taxon>Magnoliopsida</taxon>
        <taxon>Liliopsida</taxon>
        <taxon>Zosteraceae</taxon>
        <taxon>Zostera</taxon>
    </lineage>
</organism>
<feature type="chain" id="PRO_5005527907" evidence="11">
    <location>
        <begin position="20"/>
        <end position="675"/>
    </location>
</feature>
<dbReference type="InterPro" id="IPR001245">
    <property type="entry name" value="Ser-Thr/Tyr_kinase_cat_dom"/>
</dbReference>
<evidence type="ECO:0000256" key="9">
    <source>
        <dbReference type="SAM" id="MobiDB-lite"/>
    </source>
</evidence>
<evidence type="ECO:0000256" key="10">
    <source>
        <dbReference type="SAM" id="Phobius"/>
    </source>
</evidence>
<dbReference type="GO" id="GO:0004672">
    <property type="term" value="F:protein kinase activity"/>
    <property type="evidence" value="ECO:0007669"/>
    <property type="project" value="InterPro"/>
</dbReference>
<keyword evidence="2" id="KW-0597">Phosphoprotein</keyword>
<comment type="subcellular location">
    <subcellularLocation>
        <location evidence="1">Membrane</location>
        <topology evidence="1">Single-pass membrane protein</topology>
    </subcellularLocation>
</comment>
<keyword evidence="7 10" id="KW-1133">Transmembrane helix</keyword>
<dbReference type="InterPro" id="IPR001611">
    <property type="entry name" value="Leu-rich_rpt"/>
</dbReference>
<evidence type="ECO:0000256" key="4">
    <source>
        <dbReference type="ARBA" id="ARBA00022692"/>
    </source>
</evidence>
<evidence type="ECO:0000256" key="2">
    <source>
        <dbReference type="ARBA" id="ARBA00022553"/>
    </source>
</evidence>
<name>A0A0K9PEB3_ZOSMR</name>
<dbReference type="Proteomes" id="UP000036987">
    <property type="component" value="Unassembled WGS sequence"/>
</dbReference>
<dbReference type="SUPFAM" id="SSF52058">
    <property type="entry name" value="L domain-like"/>
    <property type="match status" value="1"/>
</dbReference>
<gene>
    <name evidence="13" type="ORF">ZOSMA_293G00080</name>
</gene>
<dbReference type="InterPro" id="IPR046959">
    <property type="entry name" value="PRK1-6/SRF4-like"/>
</dbReference>
<evidence type="ECO:0000259" key="12">
    <source>
        <dbReference type="PROSITE" id="PS50011"/>
    </source>
</evidence>
<dbReference type="SUPFAM" id="SSF56112">
    <property type="entry name" value="Protein kinase-like (PK-like)"/>
    <property type="match status" value="1"/>
</dbReference>
<evidence type="ECO:0000256" key="5">
    <source>
        <dbReference type="ARBA" id="ARBA00022729"/>
    </source>
</evidence>
<sequence>MAVSSVFLVLFLFFSQVSGLTTDGLSLLAFKSAISGDPNKSLSTWLESDDTPCLWFGVSCQNQRVAQLSLPGCRLQGYLPSELGLLTSLQVLHLSYNNLSGVIPTQIRTLASLTDLDLSQNSLSGSIPTEVGALENLTHLDLSANQLNGSLPVSVAALPNLSGVLNLSCNALSGEIPVDFGNLPVDVSLDFRRNNLSGEIPQIGSLLNQGPTAFSGNPGLCGFPLKNPCEKTTSDESTDPSIPLLNPRIDTKPDVNFPSPHPSEKHPAGAAARNKYVIVALLSGILTLVLVTVFFLQWHFRRIRSSSEGESVKKKEKKKVITEEKRREGGQGGGEIFVAVDEGFGLELEELLRASAYVVGKSRKGIVYKVVVGRGGGAEAVAVRRLSESEDGTDPPESAWKRRRDFESEAMSIGRVKHPNVVSLRAYYYAPDEKLLVYDYIRNGNLHTALHGGPNTPTSQIPTAYPLSWLARLKIIQGTARGLSFLHDCNPRKYTHGSIKSSKILLDEILNPYISGFGLARLISGNSSKSKPTITQQGSSPSSSTVVDYIAPESRGLCTIPTQKGDVYSFGIVLLEVLTGRVPGGSTSDEDMIELESFVRRAFKEERPLSEIVDPTLHHEVYAKKQVLAVFHVALGCTEMDPELRPRMRSVSESLDRVGSGGGSGGGPPPPPPSL</sequence>
<dbReference type="PRINTS" id="PR00019">
    <property type="entry name" value="LEURICHRPT"/>
</dbReference>
<accession>A0A0K9PEB3</accession>
<proteinExistence type="predicted"/>
<dbReference type="SMART" id="SM00369">
    <property type="entry name" value="LRR_TYP"/>
    <property type="match status" value="3"/>
</dbReference>
<dbReference type="InterPro" id="IPR003591">
    <property type="entry name" value="Leu-rich_rpt_typical-subtyp"/>
</dbReference>